<sequence>MFSVPYVTITQLKKSYEKTINTLEKSRICLSKKDGEYKEANSRIGNITCKIRAEREYIFISFMHDLKDNFLLELVHATISAQKDEIVVKSFLEEAEVDEILNDQALNHKLMHAIADLQHLFICLATLSILHESQLASKNNN</sequence>
<name>A0A2V4VSP2_PAEBA</name>
<dbReference type="Proteomes" id="UP000247790">
    <property type="component" value="Unassembled WGS sequence"/>
</dbReference>
<gene>
    <name evidence="1" type="ORF">DFQ00_105274</name>
    <name evidence="2" type="ORF">HUB98_09440</name>
</gene>
<reference evidence="1 3" key="1">
    <citation type="submission" date="2018-06" db="EMBL/GenBank/DDBJ databases">
        <title>Genomic Encyclopedia of Type Strains, Phase III (KMG-III): the genomes of soil and plant-associated and newly described type strains.</title>
        <authorList>
            <person name="Whitman W."/>
        </authorList>
    </citation>
    <scope>NUCLEOTIDE SEQUENCE [LARGE SCALE GENOMIC DNA]</scope>
    <source>
        <strain evidence="1 3">CECT 7022</strain>
    </source>
</reference>
<dbReference type="EMBL" id="CP054614">
    <property type="protein sequence ID" value="QKS56540.1"/>
    <property type="molecule type" value="Genomic_DNA"/>
</dbReference>
<dbReference type="RefSeq" id="WP_110896457.1">
    <property type="nucleotide sequence ID" value="NZ_CP054614.1"/>
</dbReference>
<dbReference type="Proteomes" id="UP000509327">
    <property type="component" value="Chromosome"/>
</dbReference>
<keyword evidence="4" id="KW-1185">Reference proteome</keyword>
<dbReference type="EMBL" id="QJSW01000005">
    <property type="protein sequence ID" value="PYE49770.1"/>
    <property type="molecule type" value="Genomic_DNA"/>
</dbReference>
<evidence type="ECO:0000313" key="1">
    <source>
        <dbReference type="EMBL" id="PYE49770.1"/>
    </source>
</evidence>
<protein>
    <submittedName>
        <fullName evidence="1">Uncharacterized protein</fullName>
    </submittedName>
</protein>
<evidence type="ECO:0000313" key="2">
    <source>
        <dbReference type="EMBL" id="QKS56540.1"/>
    </source>
</evidence>
<proteinExistence type="predicted"/>
<accession>A0A2V4VSP2</accession>
<evidence type="ECO:0000313" key="3">
    <source>
        <dbReference type="Proteomes" id="UP000247790"/>
    </source>
</evidence>
<reference evidence="2 4" key="2">
    <citation type="submission" date="2020-06" db="EMBL/GenBank/DDBJ databases">
        <title>Complete genome of Paenibacillus barcinonensis KACC11450.</title>
        <authorList>
            <person name="Kim M."/>
            <person name="Park Y.-J."/>
            <person name="Shin J.-H."/>
        </authorList>
    </citation>
    <scope>NUCLEOTIDE SEQUENCE [LARGE SCALE GENOMIC DNA]</scope>
    <source>
        <strain evidence="2 4">KACC11450</strain>
    </source>
</reference>
<evidence type="ECO:0000313" key="4">
    <source>
        <dbReference type="Proteomes" id="UP000509327"/>
    </source>
</evidence>
<organism evidence="1 3">
    <name type="scientific">Paenibacillus barcinonensis</name>
    <dbReference type="NCBI Taxonomy" id="198119"/>
    <lineage>
        <taxon>Bacteria</taxon>
        <taxon>Bacillati</taxon>
        <taxon>Bacillota</taxon>
        <taxon>Bacilli</taxon>
        <taxon>Bacillales</taxon>
        <taxon>Paenibacillaceae</taxon>
        <taxon>Paenibacillus</taxon>
    </lineage>
</organism>
<dbReference type="AlphaFoldDB" id="A0A2V4VSP2"/>